<feature type="transmembrane region" description="Helical" evidence="1">
    <location>
        <begin position="33"/>
        <end position="50"/>
    </location>
</feature>
<keyword evidence="1" id="KW-1133">Transmembrane helix</keyword>
<name>A0A5B7X261_9FLAO</name>
<dbReference type="OrthoDB" id="1424693at2"/>
<dbReference type="AlphaFoldDB" id="A0A5B7X261"/>
<accession>A0A5B7X261</accession>
<sequence length="234" mass="27034">MYVKKLLPGFGGLFLLLVNILIITYYGLEESRWIRAFSVGLFVAYFVVFATGRKFNLLPALLFLLIADVLLIYYENPILRYINFLVGILAYMFLAAHIFPYIRNLKVMMLQKLLFTIVLIINISLLFFLLEMAGPGIQGSLHQILFIAYGLSMIFLVVFAFSFNHRFSNRASFFFIVAVLALIFSDISSFIAYYLEVWEFYYPDRLFYIAGLAALVKFGSIDKKEGMLQKPDYL</sequence>
<dbReference type="Proteomes" id="UP000309016">
    <property type="component" value="Chromosome"/>
</dbReference>
<evidence type="ECO:0008006" key="4">
    <source>
        <dbReference type="Google" id="ProtNLM"/>
    </source>
</evidence>
<evidence type="ECO:0000313" key="2">
    <source>
        <dbReference type="EMBL" id="QCY68802.1"/>
    </source>
</evidence>
<keyword evidence="3" id="KW-1185">Reference proteome</keyword>
<feature type="transmembrane region" description="Helical" evidence="1">
    <location>
        <begin position="142"/>
        <end position="161"/>
    </location>
</feature>
<keyword evidence="1" id="KW-0472">Membrane</keyword>
<feature type="transmembrane region" description="Helical" evidence="1">
    <location>
        <begin position="57"/>
        <end position="74"/>
    </location>
</feature>
<gene>
    <name evidence="2" type="ORF">FHG64_04980</name>
</gene>
<feature type="transmembrane region" description="Helical" evidence="1">
    <location>
        <begin position="173"/>
        <end position="194"/>
    </location>
</feature>
<protein>
    <recommendedName>
        <fullName evidence="4">Lysoplasmalogenase</fullName>
    </recommendedName>
</protein>
<proteinExistence type="predicted"/>
<reference evidence="2 3" key="1">
    <citation type="submission" date="2019-06" db="EMBL/GenBank/DDBJ databases">
        <title>Complete genome sequence of Antarcticibacterium flavum KCTC 52984T from an Antarctic marine sediment.</title>
        <authorList>
            <person name="Lee Y.M."/>
            <person name="Shin S.C."/>
        </authorList>
    </citation>
    <scope>NUCLEOTIDE SEQUENCE [LARGE SCALE GENOMIC DNA]</scope>
    <source>
        <strain evidence="2 3">KCTC 52984</strain>
    </source>
</reference>
<evidence type="ECO:0000256" key="1">
    <source>
        <dbReference type="SAM" id="Phobius"/>
    </source>
</evidence>
<dbReference type="RefSeq" id="WP_139065387.1">
    <property type="nucleotide sequence ID" value="NZ_CP040812.1"/>
</dbReference>
<dbReference type="EMBL" id="CP040812">
    <property type="protein sequence ID" value="QCY68802.1"/>
    <property type="molecule type" value="Genomic_DNA"/>
</dbReference>
<feature type="transmembrane region" description="Helical" evidence="1">
    <location>
        <begin position="80"/>
        <end position="101"/>
    </location>
</feature>
<dbReference type="KEGG" id="afla:FHG64_04980"/>
<organism evidence="2 3">
    <name type="scientific">Antarcticibacterium flavum</name>
    <dbReference type="NCBI Taxonomy" id="2058175"/>
    <lineage>
        <taxon>Bacteria</taxon>
        <taxon>Pseudomonadati</taxon>
        <taxon>Bacteroidota</taxon>
        <taxon>Flavobacteriia</taxon>
        <taxon>Flavobacteriales</taxon>
        <taxon>Flavobacteriaceae</taxon>
        <taxon>Antarcticibacterium</taxon>
    </lineage>
</organism>
<feature type="transmembrane region" description="Helical" evidence="1">
    <location>
        <begin position="7"/>
        <end position="27"/>
    </location>
</feature>
<feature type="transmembrane region" description="Helical" evidence="1">
    <location>
        <begin position="113"/>
        <end position="130"/>
    </location>
</feature>
<evidence type="ECO:0000313" key="3">
    <source>
        <dbReference type="Proteomes" id="UP000309016"/>
    </source>
</evidence>
<keyword evidence="1" id="KW-0812">Transmembrane</keyword>